<dbReference type="EMBL" id="JBBPBN010000002">
    <property type="protein sequence ID" value="KAK9044641.1"/>
    <property type="molecule type" value="Genomic_DNA"/>
</dbReference>
<proteinExistence type="predicted"/>
<feature type="domain" description="DUF4283" evidence="1">
    <location>
        <begin position="3"/>
        <end position="81"/>
    </location>
</feature>
<accession>A0ABR2U4H8</accession>
<evidence type="ECO:0000313" key="2">
    <source>
        <dbReference type="EMBL" id="KAK9044641.1"/>
    </source>
</evidence>
<name>A0ABR2U4H8_9ROSI</name>
<dbReference type="InterPro" id="IPR040256">
    <property type="entry name" value="At4g02000-like"/>
</dbReference>
<reference evidence="2 3" key="1">
    <citation type="journal article" date="2024" name="G3 (Bethesda)">
        <title>Genome assembly of Hibiscus sabdariffa L. provides insights into metabolisms of medicinal natural products.</title>
        <authorList>
            <person name="Kim T."/>
        </authorList>
    </citation>
    <scope>NUCLEOTIDE SEQUENCE [LARGE SCALE GENOMIC DNA]</scope>
    <source>
        <strain evidence="2">TK-2024</strain>
        <tissue evidence="2">Old leaves</tissue>
    </source>
</reference>
<evidence type="ECO:0000313" key="3">
    <source>
        <dbReference type="Proteomes" id="UP001396334"/>
    </source>
</evidence>
<protein>
    <recommendedName>
        <fullName evidence="1">DUF4283 domain-containing protein</fullName>
    </recommendedName>
</protein>
<keyword evidence="3" id="KW-1185">Reference proteome</keyword>
<organism evidence="2 3">
    <name type="scientific">Hibiscus sabdariffa</name>
    <name type="common">roselle</name>
    <dbReference type="NCBI Taxonomy" id="183260"/>
    <lineage>
        <taxon>Eukaryota</taxon>
        <taxon>Viridiplantae</taxon>
        <taxon>Streptophyta</taxon>
        <taxon>Embryophyta</taxon>
        <taxon>Tracheophyta</taxon>
        <taxon>Spermatophyta</taxon>
        <taxon>Magnoliopsida</taxon>
        <taxon>eudicotyledons</taxon>
        <taxon>Gunneridae</taxon>
        <taxon>Pentapetalae</taxon>
        <taxon>rosids</taxon>
        <taxon>malvids</taxon>
        <taxon>Malvales</taxon>
        <taxon>Malvaceae</taxon>
        <taxon>Malvoideae</taxon>
        <taxon>Hibiscus</taxon>
    </lineage>
</organism>
<sequence>MDLTLIVKVLGRRIGYNTLHNRIYGIWKPSHPLKLVDIENDFFFVKFSDRSYYLKVLTKGPWTIFGHYLTVEQWSVDFQPTKASPSRLMAWIRLLGLPLTLYKRSFLETIGNLISSIIKVDFQTDNGCRGRFARLAVSLNLRWPLVSKIIINGRTQIVVYESMSTVCFHYGIYGHLKDICPLLQRHDPAPLVQTETPLPEPRVTNSVPDENFGPWMLVERRTHNSRGLNPTNQASKESLQITPTLDPIFESIENLHDPLPNSWANVSKLVLATNDQSDSPEIAITDAPLVSTPSRQLFDKPKSAGKSTGNAQKVSSVHLVARKSTVTSIKVGCQSHGTSKTSLHGSRTPTHQHDVFSSSMPLVSLLSHSNSGPPTVILDPSRHQAIQLRDNDHPCIPIEAVTSDHYAHVMHKPASSDFYNFIIEKIRQRLEGWSACSLSLASCVTLEDSVLSAIPTYAKQVYRLPIHVCTTIERIIRQFIWGGSSNPHGVPLVRRDLLTQPCLHGGLGIHAIIDDTLLVKDVVLDSGDWNWPILQYLLQPEALPHIMNIPAPSGLSGGGSLHMVL</sequence>
<gene>
    <name evidence="2" type="ORF">V6N11_058536</name>
</gene>
<comment type="caution">
    <text evidence="2">The sequence shown here is derived from an EMBL/GenBank/DDBJ whole genome shotgun (WGS) entry which is preliminary data.</text>
</comment>
<dbReference type="PANTHER" id="PTHR31286:SF173">
    <property type="entry name" value="DUF4283 DOMAIN-CONTAINING PROTEIN"/>
    <property type="match status" value="1"/>
</dbReference>
<evidence type="ECO:0000259" key="1">
    <source>
        <dbReference type="Pfam" id="PF14111"/>
    </source>
</evidence>
<dbReference type="Pfam" id="PF14111">
    <property type="entry name" value="DUF4283"/>
    <property type="match status" value="1"/>
</dbReference>
<dbReference type="PANTHER" id="PTHR31286">
    <property type="entry name" value="GLYCINE-RICH CELL WALL STRUCTURAL PROTEIN 1.8-LIKE"/>
    <property type="match status" value="1"/>
</dbReference>
<dbReference type="InterPro" id="IPR025558">
    <property type="entry name" value="DUF4283"/>
</dbReference>
<dbReference type="Proteomes" id="UP001396334">
    <property type="component" value="Unassembled WGS sequence"/>
</dbReference>